<dbReference type="GeneID" id="80527945"/>
<keyword evidence="2" id="KW-1185">Reference proteome</keyword>
<dbReference type="Proteomes" id="UP000318653">
    <property type="component" value="Segment"/>
</dbReference>
<evidence type="ECO:0000313" key="2">
    <source>
        <dbReference type="Proteomes" id="UP000318653"/>
    </source>
</evidence>
<name>A0A4P8PIQ4_9ADEN</name>
<dbReference type="EMBL" id="MK101347">
    <property type="protein sequence ID" value="QCQ84168.1"/>
    <property type="molecule type" value="Genomic_DNA"/>
</dbReference>
<dbReference type="KEGG" id="vg:80527945"/>
<dbReference type="RefSeq" id="YP_010790540.1">
    <property type="nucleotide sequence ID" value="NC_075448.1"/>
</dbReference>
<sequence length="154" mass="17793">MSTLQNYFKKCGFDPLVVATLMNDWFKGLKGPHALWISGDQESLDHIEQAFVDLLKTRYSRFSVDYIKYPKSYRATPMSRLAIWRAACINKHSAPRLKKRFVRLLPILCLNGVFNPDIRADFVKKGLLTVIECPVDVTCAEISETELFNFMQRN</sequence>
<accession>A0A4P8PIQ4</accession>
<protein>
    <submittedName>
        <fullName evidence="1">ORF26</fullName>
    </submittedName>
</protein>
<organism evidence="1">
    <name type="scientific">White sturgeon adenovirus 1</name>
    <dbReference type="NCBI Taxonomy" id="2580388"/>
    <lineage>
        <taxon>Viruses</taxon>
        <taxon>Varidnaviria</taxon>
        <taxon>Bamfordvirae</taxon>
        <taxon>Preplasmiviricota</taxon>
        <taxon>Polisuviricotina</taxon>
        <taxon>Pharingeaviricetes</taxon>
        <taxon>Rowavirales</taxon>
        <taxon>Adenoviridae</taxon>
        <taxon>Ichtadenovirus</taxon>
        <taxon>Ichtadenovirus acipenseris</taxon>
        <taxon>Sturgeon ichtadenovirus A</taxon>
    </lineage>
</organism>
<reference evidence="1" key="1">
    <citation type="journal article" date="2019" name="Infect. Genet. Evol.">
        <title>Unconventional gene arrangement and content revealed by full genome analysis of the white sturgeon adenovirus, the single member of the genus Ichtadenovirus.</title>
        <authorList>
            <person name="Doszpoly A."/>
            <person name="Harrach B."/>
            <person name="LaPatra S."/>
            <person name="Benko M."/>
        </authorList>
    </citation>
    <scope>NUCLEOTIDE SEQUENCE</scope>
    <source>
        <strain evidence="1">WSAdV1/1996</strain>
    </source>
</reference>
<proteinExistence type="predicted"/>
<evidence type="ECO:0000313" key="1">
    <source>
        <dbReference type="EMBL" id="QCQ84168.1"/>
    </source>
</evidence>